<reference evidence="1 2" key="1">
    <citation type="submission" date="2018-02" db="EMBL/GenBank/DDBJ databases">
        <title>FDA/CDC Antimicrobial Resistant Isolate Bank Genome Sequencing.</title>
        <authorList>
            <person name="Benahmed F.H."/>
            <person name="Lutgring J.D."/>
            <person name="Yoo B."/>
            <person name="Machado M."/>
            <person name="Brown A."/>
            <person name="McAllister G."/>
            <person name="Perry A."/>
            <person name="Halpin A.L."/>
            <person name="Vavikolanu K."/>
            <person name="Ott S."/>
            <person name="Zhao X."/>
            <person name="Tallon L.J."/>
            <person name="Sadzewicz L."/>
            <person name="Aluvathingal J."/>
            <person name="Nadendla S."/>
            <person name="Voskania-kordi A."/>
            <person name="Simonyan V."/>
            <person name="Patel J."/>
            <person name="Shawar R.M."/>
        </authorList>
    </citation>
    <scope>NUCLEOTIDE SEQUENCE [LARGE SCALE GENOMIC DNA]</scope>
    <source>
        <strain evidence="1 2">AR_0356</strain>
    </source>
</reference>
<accession>A0A2R3IQH6</accession>
<organism evidence="1 2">
    <name type="scientific">Pseudomonas paraeruginosa</name>
    <dbReference type="NCBI Taxonomy" id="2994495"/>
    <lineage>
        <taxon>Bacteria</taxon>
        <taxon>Pseudomonadati</taxon>
        <taxon>Pseudomonadota</taxon>
        <taxon>Gammaproteobacteria</taxon>
        <taxon>Pseudomonadales</taxon>
        <taxon>Pseudomonadaceae</taxon>
        <taxon>Pseudomonas</taxon>
    </lineage>
</organism>
<evidence type="ECO:0000313" key="1">
    <source>
        <dbReference type="EMBL" id="AVK04170.1"/>
    </source>
</evidence>
<gene>
    <name evidence="1" type="ORF">CSB93_3943</name>
</gene>
<dbReference type="EMBL" id="CP027169">
    <property type="protein sequence ID" value="AVK04170.1"/>
    <property type="molecule type" value="Genomic_DNA"/>
</dbReference>
<dbReference type="AlphaFoldDB" id="A0A2R3IQH6"/>
<keyword evidence="2" id="KW-1185">Reference proteome</keyword>
<evidence type="ECO:0000313" key="2">
    <source>
        <dbReference type="Proteomes" id="UP000238390"/>
    </source>
</evidence>
<sequence length="81" mass="9034">MNDVLQFAIWAVVITAVGYLVRPRGIRKWLGVVAFVAAWVLIFCFSSTNLVGFDLGILGICLVVLGVDLFVRRDRFSKSDE</sequence>
<proteinExistence type="predicted"/>
<protein>
    <submittedName>
        <fullName evidence="1">Membrane protein</fullName>
    </submittedName>
</protein>
<name>A0A2R3IQH6_9PSED</name>
<dbReference type="RefSeq" id="WP_034080479.1">
    <property type="nucleotide sequence ID" value="NZ_CP020560.1"/>
</dbReference>
<dbReference type="Proteomes" id="UP000238390">
    <property type="component" value="Chromosome"/>
</dbReference>
<dbReference type="GeneID" id="77220911"/>